<feature type="region of interest" description="Disordered" evidence="3">
    <location>
        <begin position="898"/>
        <end position="924"/>
    </location>
</feature>
<feature type="compositionally biased region" description="Polar residues" evidence="3">
    <location>
        <begin position="273"/>
        <end position="282"/>
    </location>
</feature>
<feature type="compositionally biased region" description="Polar residues" evidence="3">
    <location>
        <begin position="437"/>
        <end position="456"/>
    </location>
</feature>
<feature type="compositionally biased region" description="Basic and acidic residues" evidence="3">
    <location>
        <begin position="712"/>
        <end position="735"/>
    </location>
</feature>
<feature type="compositionally biased region" description="Basic and acidic residues" evidence="3">
    <location>
        <begin position="627"/>
        <end position="652"/>
    </location>
</feature>
<accession>A0A8S4B849</accession>
<feature type="compositionally biased region" description="Basic residues" evidence="3">
    <location>
        <begin position="898"/>
        <end position="907"/>
    </location>
</feature>
<feature type="region of interest" description="Disordered" evidence="3">
    <location>
        <begin position="1405"/>
        <end position="1427"/>
    </location>
</feature>
<dbReference type="GO" id="GO:0008289">
    <property type="term" value="F:lipid binding"/>
    <property type="evidence" value="ECO:0007669"/>
    <property type="project" value="InterPro"/>
</dbReference>
<feature type="compositionally biased region" description="Polar residues" evidence="3">
    <location>
        <begin position="390"/>
        <end position="412"/>
    </location>
</feature>
<dbReference type="PANTHER" id="PTHR14096:SF64">
    <property type="match status" value="1"/>
</dbReference>
<evidence type="ECO:0000313" key="4">
    <source>
        <dbReference type="EMBL" id="CAG5929476.1"/>
    </source>
</evidence>
<feature type="region of interest" description="Disordered" evidence="3">
    <location>
        <begin position="1261"/>
        <end position="1306"/>
    </location>
</feature>
<dbReference type="Pfam" id="PF05461">
    <property type="entry name" value="ApoL"/>
    <property type="match status" value="2"/>
</dbReference>
<feature type="compositionally biased region" description="Polar residues" evidence="3">
    <location>
        <begin position="1321"/>
        <end position="1345"/>
    </location>
</feature>
<keyword evidence="2" id="KW-0175">Coiled coil</keyword>
<feature type="compositionally biased region" description="Pro residues" evidence="3">
    <location>
        <begin position="372"/>
        <end position="383"/>
    </location>
</feature>
<organism evidence="4 5">
    <name type="scientific">Menidia menidia</name>
    <name type="common">Atlantic silverside</name>
    <dbReference type="NCBI Taxonomy" id="238744"/>
    <lineage>
        <taxon>Eukaryota</taxon>
        <taxon>Metazoa</taxon>
        <taxon>Chordata</taxon>
        <taxon>Craniata</taxon>
        <taxon>Vertebrata</taxon>
        <taxon>Euteleostomi</taxon>
        <taxon>Actinopterygii</taxon>
        <taxon>Neopterygii</taxon>
        <taxon>Teleostei</taxon>
        <taxon>Neoteleostei</taxon>
        <taxon>Acanthomorphata</taxon>
        <taxon>Ovalentaria</taxon>
        <taxon>Atherinomorphae</taxon>
        <taxon>Atheriniformes</taxon>
        <taxon>Atherinopsidae</taxon>
        <taxon>Menidiinae</taxon>
        <taxon>Menidia</taxon>
    </lineage>
</organism>
<evidence type="ECO:0000313" key="5">
    <source>
        <dbReference type="Proteomes" id="UP000677803"/>
    </source>
</evidence>
<evidence type="ECO:0000256" key="3">
    <source>
        <dbReference type="SAM" id="MobiDB-lite"/>
    </source>
</evidence>
<protein>
    <submittedName>
        <fullName evidence="4">(Atlantic silverside) hypothetical protein</fullName>
    </submittedName>
</protein>
<feature type="compositionally biased region" description="Polar residues" evidence="3">
    <location>
        <begin position="345"/>
        <end position="356"/>
    </location>
</feature>
<feature type="compositionally biased region" description="Pro residues" evidence="3">
    <location>
        <begin position="414"/>
        <end position="424"/>
    </location>
</feature>
<dbReference type="OrthoDB" id="6363454at2759"/>
<feature type="coiled-coil region" evidence="2">
    <location>
        <begin position="1912"/>
        <end position="1960"/>
    </location>
</feature>
<dbReference type="GO" id="GO:0005576">
    <property type="term" value="C:extracellular region"/>
    <property type="evidence" value="ECO:0007669"/>
    <property type="project" value="InterPro"/>
</dbReference>
<feature type="compositionally biased region" description="Polar residues" evidence="3">
    <location>
        <begin position="1359"/>
        <end position="1373"/>
    </location>
</feature>
<feature type="region of interest" description="Disordered" evidence="3">
    <location>
        <begin position="1318"/>
        <end position="1389"/>
    </location>
</feature>
<feature type="compositionally biased region" description="Basic residues" evidence="3">
    <location>
        <begin position="786"/>
        <end position="801"/>
    </location>
</feature>
<feature type="region of interest" description="Disordered" evidence="3">
    <location>
        <begin position="497"/>
        <end position="681"/>
    </location>
</feature>
<evidence type="ECO:0000256" key="2">
    <source>
        <dbReference type="SAM" id="Coils"/>
    </source>
</evidence>
<comment type="caution">
    <text evidence="4">The sequence shown here is derived from an EMBL/GenBank/DDBJ whole genome shotgun (WGS) entry which is preliminary data.</text>
</comment>
<keyword evidence="5" id="KW-1185">Reference proteome</keyword>
<dbReference type="GO" id="GO:0016020">
    <property type="term" value="C:membrane"/>
    <property type="evidence" value="ECO:0007669"/>
    <property type="project" value="TreeGrafter"/>
</dbReference>
<feature type="compositionally biased region" description="Acidic residues" evidence="3">
    <location>
        <begin position="823"/>
        <end position="833"/>
    </location>
</feature>
<comment type="similarity">
    <text evidence="1">Belongs to the apolipoprotein L family.</text>
</comment>
<evidence type="ECO:0000256" key="1">
    <source>
        <dbReference type="ARBA" id="ARBA00010090"/>
    </source>
</evidence>
<feature type="region of interest" description="Disordered" evidence="3">
    <location>
        <begin position="1501"/>
        <end position="1522"/>
    </location>
</feature>
<feature type="compositionally biased region" description="Polar residues" evidence="3">
    <location>
        <begin position="89"/>
        <end position="105"/>
    </location>
</feature>
<proteinExistence type="inferred from homology"/>
<feature type="compositionally biased region" description="Basic and acidic residues" evidence="3">
    <location>
        <begin position="560"/>
        <end position="571"/>
    </location>
</feature>
<feature type="compositionally biased region" description="Basic residues" evidence="3">
    <location>
        <begin position="607"/>
        <end position="618"/>
    </location>
</feature>
<feature type="region of interest" description="Disordered" evidence="3">
    <location>
        <begin position="296"/>
        <end position="480"/>
    </location>
</feature>
<name>A0A8S4B849_9TELE</name>
<feature type="region of interest" description="Disordered" evidence="3">
    <location>
        <begin position="694"/>
        <end position="867"/>
    </location>
</feature>
<gene>
    <name evidence="4" type="ORF">MMEN_LOCUS13101</name>
</gene>
<dbReference type="Proteomes" id="UP000677803">
    <property type="component" value="Unassembled WGS sequence"/>
</dbReference>
<feature type="compositionally biased region" description="Acidic residues" evidence="3">
    <location>
        <begin position="252"/>
        <end position="262"/>
    </location>
</feature>
<feature type="region of interest" description="Disordered" evidence="3">
    <location>
        <begin position="1554"/>
        <end position="1574"/>
    </location>
</feature>
<dbReference type="PANTHER" id="PTHR14096">
    <property type="entry name" value="APOLIPOPROTEIN L"/>
    <property type="match status" value="1"/>
</dbReference>
<dbReference type="GO" id="GO:0042157">
    <property type="term" value="P:lipoprotein metabolic process"/>
    <property type="evidence" value="ECO:0007669"/>
    <property type="project" value="InterPro"/>
</dbReference>
<dbReference type="InterPro" id="IPR008405">
    <property type="entry name" value="ApoL"/>
</dbReference>
<feature type="compositionally biased region" description="Basic and acidic residues" evidence="3">
    <location>
        <begin position="471"/>
        <end position="480"/>
    </location>
</feature>
<feature type="region of interest" description="Disordered" evidence="3">
    <location>
        <begin position="243"/>
        <end position="282"/>
    </location>
</feature>
<dbReference type="EMBL" id="CAJRST010014446">
    <property type="protein sequence ID" value="CAG5929476.1"/>
    <property type="molecule type" value="Genomic_DNA"/>
</dbReference>
<reference evidence="4" key="1">
    <citation type="submission" date="2021-05" db="EMBL/GenBank/DDBJ databases">
        <authorList>
            <person name="Tigano A."/>
        </authorList>
    </citation>
    <scope>NUCLEOTIDE SEQUENCE</scope>
</reference>
<sequence length="1962" mass="215545">MLKKVSHSPLHNRYNALISSSSDSSGSFLIKSPDDKDAAGPAAAADVGDPHQLNPPQDSRSKDGVMEDAEEKASAQASLKSLFAPPPEFQSSPLDLETNSKTSDYGASFWEPEKKADLFQASVKAPSPTANGDLFDTTSKTADYFSTNQTQSQDLWQSNSSKVEAQDLFHAAEGKDSAPTVWANGESLFDEPTTNFIDPFKSPLDKDDLFQSPQTVATNPFYVPTREADLYLNSAVKGDELFSPMGSKGDASEEAPTADDDLFGMSSKENLDPFSNSSTNTVNMIQSPLSRDLFQNVSTLEDPFSPTPTKPSGLLQNGTADIFRRRPSYAKQRGELSGVTPSKALFSTPSSYSPSETKLDFPVSADALRQSKPPPPPVPPKPSLRPQEVVLTTPQGSKHSILQPTPFVQASSPPARPPRPLPRTRPPRPEKPPQPAASVSQQADTQPNIPKTSPTLSFRGPPKPVIRHKPKSPESKPVEHENYIVFEDILLIGQEHAVDDWPEDSPELQPDFKPSGRLRLRRESMKEKLVAGGGSGDDLDGTGSKKKDKKFRMSLLSRRGSKDKFPDDMMDSKSSTLPVQRKSSKDYLSSPGENEDEDHYGMDYKKKPLKTKVNKLFRRASTTSVFDGRHENGHFPQDSKEREKKETVRRNSEGAMLDDSPGDEEEGGEAHHEEKRKKKVKIKFVPQRGFAICLEKSGEEPKGAHGYTPRKGSKDKSFDDGAESHGYTPREKFQDDDFEDIEEIKGQTLQSANVAAFVDDEHLQKPRRHHPRPNEDEDAFGIQDHKPKKPTKVKLRHMGRRSSKESMPDGGSAQKKKSSFSAEELDNDELDGFEDCKPNHAQPKAAPRRHHAASGHEAAPHDLFAEDEDSVGLADVYEEEADEVDSCKPKKSLKLKLHKKFKPKRKSSGWEDKDPPGAASSDFMSEAAEAEWRAAQKDERAIADLEDEDEEGDTDSLMEWWYTVEKWDEMPSDEENTVIKQDESKSFTTLADKVHRGLRLFNKVFMERAEVLWQSIIMLHAIADNISNFHHKAKIAGITGGTTTAVGGVAAIAGLALAPFTLGASLVITAVGVGVATAGGITSASAAISDNVNNMHDRKKVEALLKEYEVHLLDIGKILHFTNQGVYKLRGHPFLRSGTQHYSEEWEIRMAVQMISLVDAPVMRATELADTALTSLQGLFRGMDKYFVKDTRELKKGCKKEIVGQIREVANVLNDTIVELNTIREELQDAIGGVSVGQFNKGKNRLALNQKTSFNNMNMFRRDKGSVAPTPPVPPRPSEEELENPIKHSLNRRDAEDAAASQKKGVMGVVQKVNPFKSVSKAPSSTVSKAPSSESLEQAPDSAQNPRMLKGVIQKVNPFKSSTQTCKAPSSESLDQEKVSDSTQNPGMFKGVIQKVNPFKSSAQVLKDDPQDDCVNPQQAKEPEDKQVLSRCLTNPIYNPGFMTGMIRKVNPFRLAQPKVPSEILMSVTVPLSGRFRMPCLTKRGPIFSCSDSQLVSSDLSSSTGSLVDNNNGPEKQNPGMLKGMMQEVNPFKSHAQAAGDACQTDAALPAYTTQAERDVHSENSTSSESLDDSTIERHSIWYTDAGSSCETFILRRILPNALFGSGTKKEGEVETLQLAEVPVPGEGTELDPLEDEEGLLAWWKTVEGWDEWNEANQDEEAEEVVEEAADRVFMAARLFVRFFNQRGASLQQRILELLAMADAADNFHKKTVTASVGGGVASVAGSVTTITGLILAPFTAGTSLIVTAVGIGIATASGVTSASANITDTVHSKTDRKKVEKMIQDYQGEIQDIKECLDFLQEGMETLEEWDFEKYAESIANKHLNQNVKHVMKEGGRAGKALLVNTESLISTVQVLGVAGGAAKAAQVMSVTTGVMSGLFLALDVFFLAKDSMELKKGAKTDFAAKIREVCKDLQDGLLELNRIKEQLQKTMDGIEVKVEEEEEDEELLKSDLKKLTELEE</sequence>
<dbReference type="GO" id="GO:0006869">
    <property type="term" value="P:lipid transport"/>
    <property type="evidence" value="ECO:0007669"/>
    <property type="project" value="InterPro"/>
</dbReference>
<feature type="region of interest" description="Disordered" evidence="3">
    <location>
        <begin position="17"/>
        <end position="107"/>
    </location>
</feature>